<proteinExistence type="predicted"/>
<evidence type="ECO:0000313" key="3">
    <source>
        <dbReference type="EMBL" id="CAH0042118.1"/>
    </source>
</evidence>
<accession>A0A9N9W5X3</accession>
<name>A0A9N9W5X3_9HYPO</name>
<reference evidence="3" key="1">
    <citation type="submission" date="2021-10" db="EMBL/GenBank/DDBJ databases">
        <authorList>
            <person name="Piombo E."/>
        </authorList>
    </citation>
    <scope>NUCLEOTIDE SEQUENCE</scope>
</reference>
<dbReference type="Proteomes" id="UP000696573">
    <property type="component" value="Unassembled WGS sequence"/>
</dbReference>
<feature type="domain" description="Asl1-like glycosyl hydrolase catalytic" evidence="2">
    <location>
        <begin position="171"/>
        <end position="283"/>
    </location>
</feature>
<evidence type="ECO:0000256" key="1">
    <source>
        <dbReference type="SAM" id="SignalP"/>
    </source>
</evidence>
<dbReference type="SUPFAM" id="SSF51445">
    <property type="entry name" value="(Trans)glycosidases"/>
    <property type="match status" value="1"/>
</dbReference>
<sequence>MIKGFFLTTLLAFGQALALGHAKRQAVGTATVNLAQPSGEPQHLASGFIYGLRDNKDGSENREIPSELIGGMGFNYCRAGGAQLTDALGWVAGSYEGRWNSTLSNYRTTRSFGGRFTLLMHDLWGADSKQSPTFSWPGDNGNWTEYDAFLDRVFSDIRKFHAAPGLDVDIWNEPDGAGFWGASQDQYLATWNRTHHRLRAELPQVQITGPSTASQPTTGNTWWDKFLSYVAETGTIPDYWSWHLLDPRRTLKDTKETFDIFRSRYGLPEKPIVINEYAWVGDNEQSPAGGVFYISQLERYDSHGLRANWGSNEGLHDTLAYLVIRNSDGSYETTGEWHVYNYYVEQMKGQRVATTSSADEIFEAYATHDADTGSVKVLAAVRPIAGTRTYDLDITGLDAIGHSEAKVSVRTLRFDGPNKDTAVTDPVDLGIHSHDVKDGQVTFWVTPATVTTAYAFELIVE</sequence>
<evidence type="ECO:0000313" key="4">
    <source>
        <dbReference type="Proteomes" id="UP000696573"/>
    </source>
</evidence>
<dbReference type="Gene3D" id="3.20.20.80">
    <property type="entry name" value="Glycosidases"/>
    <property type="match status" value="1"/>
</dbReference>
<dbReference type="OrthoDB" id="3445803at2759"/>
<organism evidence="3 4">
    <name type="scientific">Clonostachys rhizophaga</name>
    <dbReference type="NCBI Taxonomy" id="160324"/>
    <lineage>
        <taxon>Eukaryota</taxon>
        <taxon>Fungi</taxon>
        <taxon>Dikarya</taxon>
        <taxon>Ascomycota</taxon>
        <taxon>Pezizomycotina</taxon>
        <taxon>Sordariomycetes</taxon>
        <taxon>Hypocreomycetidae</taxon>
        <taxon>Hypocreales</taxon>
        <taxon>Bionectriaceae</taxon>
        <taxon>Clonostachys</taxon>
    </lineage>
</organism>
<dbReference type="InterPro" id="IPR024655">
    <property type="entry name" value="Asl1_glyco_hydro_catalytic"/>
</dbReference>
<dbReference type="EMBL" id="CABFNQ020000765">
    <property type="protein sequence ID" value="CAH0042118.1"/>
    <property type="molecule type" value="Genomic_DNA"/>
</dbReference>
<comment type="caution">
    <text evidence="3">The sequence shown here is derived from an EMBL/GenBank/DDBJ whole genome shotgun (WGS) entry which is preliminary data.</text>
</comment>
<protein>
    <recommendedName>
        <fullName evidence="2">Asl1-like glycosyl hydrolase catalytic domain-containing protein</fullName>
    </recommendedName>
</protein>
<dbReference type="Pfam" id="PF11790">
    <property type="entry name" value="Glyco_hydro_cc"/>
    <property type="match status" value="1"/>
</dbReference>
<keyword evidence="1" id="KW-0732">Signal</keyword>
<evidence type="ECO:0000259" key="2">
    <source>
        <dbReference type="Pfam" id="PF11790"/>
    </source>
</evidence>
<dbReference type="AlphaFoldDB" id="A0A9N9W5X3"/>
<feature type="signal peptide" evidence="1">
    <location>
        <begin position="1"/>
        <end position="18"/>
    </location>
</feature>
<keyword evidence="4" id="KW-1185">Reference proteome</keyword>
<dbReference type="InterPro" id="IPR017853">
    <property type="entry name" value="GH"/>
</dbReference>
<gene>
    <name evidence="3" type="ORF">CRHIZ90672A_00016586</name>
</gene>
<feature type="chain" id="PRO_5040275488" description="Asl1-like glycosyl hydrolase catalytic domain-containing protein" evidence="1">
    <location>
        <begin position="19"/>
        <end position="461"/>
    </location>
</feature>